<dbReference type="PANTHER" id="PTHR44340:SF1">
    <property type="entry name" value="DNAJ HOMOLOG SUBFAMILY C MEMBER 10"/>
    <property type="match status" value="1"/>
</dbReference>
<dbReference type="InterPro" id="IPR017937">
    <property type="entry name" value="Thioredoxin_CS"/>
</dbReference>
<dbReference type="AlphaFoldDB" id="A0A069DXA8"/>
<name>A0A069DXA8_9HEMI</name>
<keyword evidence="4" id="KW-0072">Autophagy</keyword>
<dbReference type="PRINTS" id="PR00625">
    <property type="entry name" value="JDOMAIN"/>
</dbReference>
<dbReference type="GO" id="GO:0006914">
    <property type="term" value="P:autophagy"/>
    <property type="evidence" value="ECO:0007669"/>
    <property type="project" value="UniProtKB-KW"/>
</dbReference>
<dbReference type="PANTHER" id="PTHR44340">
    <property type="entry name" value="DNAJ HOMOLOG SUBFAMILY C MEMBER 10"/>
    <property type="match status" value="1"/>
</dbReference>
<dbReference type="GO" id="GO:0051787">
    <property type="term" value="F:misfolded protein binding"/>
    <property type="evidence" value="ECO:0007669"/>
    <property type="project" value="TreeGrafter"/>
</dbReference>
<evidence type="ECO:0000256" key="3">
    <source>
        <dbReference type="ARBA" id="ARBA00020921"/>
    </source>
</evidence>
<dbReference type="GO" id="GO:0016853">
    <property type="term" value="F:isomerase activity"/>
    <property type="evidence" value="ECO:0007669"/>
    <property type="project" value="UniProtKB-KW"/>
</dbReference>
<dbReference type="GO" id="GO:0005788">
    <property type="term" value="C:endoplasmic reticulum lumen"/>
    <property type="evidence" value="ECO:0007669"/>
    <property type="project" value="TreeGrafter"/>
</dbReference>
<dbReference type="InterPro" id="IPR018253">
    <property type="entry name" value="DnaJ_domain_CS"/>
</dbReference>
<dbReference type="CDD" id="cd02961">
    <property type="entry name" value="PDI_a_family"/>
    <property type="match status" value="2"/>
</dbReference>
<dbReference type="GO" id="GO:0015035">
    <property type="term" value="F:protein-disulfide reductase activity"/>
    <property type="evidence" value="ECO:0007669"/>
    <property type="project" value="TreeGrafter"/>
</dbReference>
<feature type="domain" description="Thioredoxin" evidence="9">
    <location>
        <begin position="425"/>
        <end position="536"/>
    </location>
</feature>
<dbReference type="GO" id="GO:0036498">
    <property type="term" value="P:IRE1-mediated unfolded protein response"/>
    <property type="evidence" value="ECO:0007669"/>
    <property type="project" value="TreeGrafter"/>
</dbReference>
<proteinExistence type="evidence at transcript level"/>
<sequence length="767" mass="88138">MFILKLLVLINLSVISASDYYEILGVQRSANVNEIRKAFKKLALTLHPDKNKDDADAQERFIKVNRAYEVLKDENKRKHYDLHGDDENTSKLRPSYKSYAYYQSFGLYDDDPFVVTLTMSDFESTVDLASEGGRPWFIKFYSPLCSHCHVAAPIWSKLASEISGAVMFGAVNCEEDWQVCRSARITSYPSYVFYPEEDLLIGSKTKEELRNYILERLRIDLIRIKSQEFWEREKLNHDNWLLILENSHYVQPEYYIIAGMLRGLLGVAVVHCGIIPCSEFKPVNKNEITSDLVYLRKHQDVWISAAIENGDPREVMTRVLHNLPDINYLTPDAFEIITKQLELGSTAPLLVYFQLGAATDLDLEIKKLTALLPSFNIGRVQCARWSELCRSLSINRYPMVAVYKRGGGHEMFHGRITLDTIARFAKESAAATNFKEFNPDEFGRAINQGPVLVDFYAPWCPPCLRLLPELRKASAEFDPSVISFASIDCTIHMELCRQHSVNVYPTTMLYNMTKKPMTLGGRKANLIVEFVEDTIRPKVIDLTLDSFYEMVGKKQTDCLWLVGFFTHWCGPCQQMEPQYRKLAKMMLEIPKVKIGRVDCEEEVELCREQGVKYYPHLRLYPFGSKGLNTVMVHSGMQRDAQSLRRWLHNFIPSPVKELTPHLFKSAVASGEPWLIDFYAPWCGHCTVFEPDFITIGQKLEGQITTGKVNCDEYYQLCQELSIPGYPTVRYFGVGISRSGEEIYSQKPETIYEEALRLLKVSRKHDEL</sequence>
<feature type="signal peptide" evidence="7">
    <location>
        <begin position="1"/>
        <end position="17"/>
    </location>
</feature>
<evidence type="ECO:0000259" key="8">
    <source>
        <dbReference type="PROSITE" id="PS50076"/>
    </source>
</evidence>
<feature type="domain" description="Thioredoxin" evidence="9">
    <location>
        <begin position="632"/>
        <end position="763"/>
    </location>
</feature>
<organism evidence="10">
    <name type="scientific">Panstrongylus megistus</name>
    <dbReference type="NCBI Taxonomy" id="65343"/>
    <lineage>
        <taxon>Eukaryota</taxon>
        <taxon>Metazoa</taxon>
        <taxon>Ecdysozoa</taxon>
        <taxon>Arthropoda</taxon>
        <taxon>Hexapoda</taxon>
        <taxon>Insecta</taxon>
        <taxon>Pterygota</taxon>
        <taxon>Neoptera</taxon>
        <taxon>Paraneoptera</taxon>
        <taxon>Hemiptera</taxon>
        <taxon>Heteroptera</taxon>
        <taxon>Panheteroptera</taxon>
        <taxon>Cimicomorpha</taxon>
        <taxon>Reduviidae</taxon>
        <taxon>Triatominae</taxon>
        <taxon>Panstrongylus</taxon>
    </lineage>
</organism>
<dbReference type="SMART" id="SM00271">
    <property type="entry name" value="DnaJ"/>
    <property type="match status" value="1"/>
</dbReference>
<dbReference type="PROSITE" id="PS00636">
    <property type="entry name" value="DNAJ_1"/>
    <property type="match status" value="1"/>
</dbReference>
<dbReference type="PROSITE" id="PS50076">
    <property type="entry name" value="DNAJ_2"/>
    <property type="match status" value="1"/>
</dbReference>
<evidence type="ECO:0000259" key="9">
    <source>
        <dbReference type="PROSITE" id="PS51352"/>
    </source>
</evidence>
<evidence type="ECO:0000256" key="7">
    <source>
        <dbReference type="SAM" id="SignalP"/>
    </source>
</evidence>
<dbReference type="InterPro" id="IPR036249">
    <property type="entry name" value="Thioredoxin-like_sf"/>
</dbReference>
<evidence type="ECO:0000313" key="10">
    <source>
        <dbReference type="EMBL" id="JAC88317.1"/>
    </source>
</evidence>
<dbReference type="SUPFAM" id="SSF46565">
    <property type="entry name" value="Chaperone J-domain"/>
    <property type="match status" value="1"/>
</dbReference>
<dbReference type="PRINTS" id="PR00421">
    <property type="entry name" value="THIOREDOXIN"/>
</dbReference>
<dbReference type="InterPro" id="IPR052460">
    <property type="entry name" value="ER_disulfide_reductase"/>
</dbReference>
<dbReference type="GO" id="GO:0016671">
    <property type="term" value="F:oxidoreductase activity, acting on a sulfur group of donors, disulfide as acceptor"/>
    <property type="evidence" value="ECO:0007669"/>
    <property type="project" value="TreeGrafter"/>
</dbReference>
<dbReference type="SUPFAM" id="SSF52833">
    <property type="entry name" value="Thioredoxin-like"/>
    <property type="match status" value="5"/>
</dbReference>
<feature type="chain" id="PRO_5001663230" description="DnaJ homolog subfamily C member 10" evidence="7">
    <location>
        <begin position="18"/>
        <end position="767"/>
    </location>
</feature>
<reference evidence="10" key="1">
    <citation type="journal article" date="2015" name="J. Med. Entomol.">
        <title>A Deep Insight Into the Sialotranscriptome of the Chagas Disease Vector, Panstrongylus megistus (Hemiptera: Heteroptera).</title>
        <authorList>
            <person name="Ribeiro J.M."/>
            <person name="Schwarz A."/>
            <person name="Francischetti I.M."/>
        </authorList>
    </citation>
    <scope>NUCLEOTIDE SEQUENCE</scope>
    <source>
        <tissue evidence="10">Salivary glands</tissue>
    </source>
</reference>
<feature type="domain" description="Thioredoxin" evidence="9">
    <location>
        <begin position="106"/>
        <end position="218"/>
    </location>
</feature>
<dbReference type="InterPro" id="IPR036869">
    <property type="entry name" value="J_dom_sf"/>
</dbReference>
<accession>A0A069DXA8</accession>
<dbReference type="Gene3D" id="1.10.287.110">
    <property type="entry name" value="DnaJ domain"/>
    <property type="match status" value="1"/>
</dbReference>
<evidence type="ECO:0000256" key="6">
    <source>
        <dbReference type="ARBA" id="ARBA00035043"/>
    </source>
</evidence>
<protein>
    <recommendedName>
        <fullName evidence="2">DnaJ homolog subfamily C member 10</fullName>
    </recommendedName>
    <alternativeName>
        <fullName evidence="3">DnaJ homolog subfamily C member 16</fullName>
    </alternativeName>
    <alternativeName>
        <fullName evidence="6">Endoplasmic reticulum DNA J domain-containing protein 8</fullName>
    </alternativeName>
</protein>
<dbReference type="Pfam" id="PF00085">
    <property type="entry name" value="Thioredoxin"/>
    <property type="match status" value="4"/>
</dbReference>
<dbReference type="PROSITE" id="PS51352">
    <property type="entry name" value="THIOREDOXIN_2"/>
    <property type="match status" value="3"/>
</dbReference>
<feature type="domain" description="J" evidence="8">
    <location>
        <begin position="19"/>
        <end position="84"/>
    </location>
</feature>
<dbReference type="Pfam" id="PF00226">
    <property type="entry name" value="DnaJ"/>
    <property type="match status" value="1"/>
</dbReference>
<comment type="function">
    <text evidence="5">Plays an important role in regulating the size of autophagosomes during the formation process.</text>
</comment>
<keyword evidence="7" id="KW-0732">Signal</keyword>
<keyword evidence="10" id="KW-0413">Isomerase</keyword>
<evidence type="ECO:0000256" key="2">
    <source>
        <dbReference type="ARBA" id="ARBA00020920"/>
    </source>
</evidence>
<dbReference type="InterPro" id="IPR001623">
    <property type="entry name" value="DnaJ_domain"/>
</dbReference>
<dbReference type="Gene3D" id="3.40.30.10">
    <property type="entry name" value="Glutaredoxin"/>
    <property type="match status" value="5"/>
</dbReference>
<evidence type="ECO:0000256" key="1">
    <source>
        <dbReference type="ARBA" id="ARBA00004163"/>
    </source>
</evidence>
<dbReference type="GO" id="GO:0005789">
    <property type="term" value="C:endoplasmic reticulum membrane"/>
    <property type="evidence" value="ECO:0007669"/>
    <property type="project" value="UniProtKB-SubCell"/>
</dbReference>
<evidence type="ECO:0000256" key="5">
    <source>
        <dbReference type="ARBA" id="ARBA00035002"/>
    </source>
</evidence>
<dbReference type="EMBL" id="GBGD01000572">
    <property type="protein sequence ID" value="JAC88317.1"/>
    <property type="molecule type" value="mRNA"/>
</dbReference>
<dbReference type="CDD" id="cd06257">
    <property type="entry name" value="DnaJ"/>
    <property type="match status" value="1"/>
</dbReference>
<evidence type="ECO:0000256" key="4">
    <source>
        <dbReference type="ARBA" id="ARBA00023006"/>
    </source>
</evidence>
<comment type="subcellular location">
    <subcellularLocation>
        <location evidence="1">Endoplasmic reticulum membrane</location>
        <topology evidence="1">Single-pass type IV membrane protein</topology>
    </subcellularLocation>
</comment>
<dbReference type="PROSITE" id="PS00194">
    <property type="entry name" value="THIOREDOXIN_1"/>
    <property type="match status" value="3"/>
</dbReference>
<dbReference type="InterPro" id="IPR013766">
    <property type="entry name" value="Thioredoxin_domain"/>
</dbReference>